<sequence length="206" mass="23197">MINISKQRKCAPASTIPSTFLFTDPPSQRKMQPLPLIILSLLSLSHATTPPPVILYGNPATTNACNLECRRAFCISVSQFLESVTCTMSRPCLSLMLQGQIQDKCFNWRPDLEVHINVPTIGEVDDCMGKDQEVEWVKPYVPVKEWVDIVVEEEVEEEERGVCMVALVLRWACFGGVVAALWHTWATVKGREIVVERRGEKGELHM</sequence>
<accession>A0A3N4L090</accession>
<organism evidence="1 2">
    <name type="scientific">Morchella conica CCBAS932</name>
    <dbReference type="NCBI Taxonomy" id="1392247"/>
    <lineage>
        <taxon>Eukaryota</taxon>
        <taxon>Fungi</taxon>
        <taxon>Dikarya</taxon>
        <taxon>Ascomycota</taxon>
        <taxon>Pezizomycotina</taxon>
        <taxon>Pezizomycetes</taxon>
        <taxon>Pezizales</taxon>
        <taxon>Morchellaceae</taxon>
        <taxon>Morchella</taxon>
    </lineage>
</organism>
<reference evidence="1 2" key="1">
    <citation type="journal article" date="2018" name="Nat. Ecol. Evol.">
        <title>Pezizomycetes genomes reveal the molecular basis of ectomycorrhizal truffle lifestyle.</title>
        <authorList>
            <person name="Murat C."/>
            <person name="Payen T."/>
            <person name="Noel B."/>
            <person name="Kuo A."/>
            <person name="Morin E."/>
            <person name="Chen J."/>
            <person name="Kohler A."/>
            <person name="Krizsan K."/>
            <person name="Balestrini R."/>
            <person name="Da Silva C."/>
            <person name="Montanini B."/>
            <person name="Hainaut M."/>
            <person name="Levati E."/>
            <person name="Barry K.W."/>
            <person name="Belfiori B."/>
            <person name="Cichocki N."/>
            <person name="Clum A."/>
            <person name="Dockter R.B."/>
            <person name="Fauchery L."/>
            <person name="Guy J."/>
            <person name="Iotti M."/>
            <person name="Le Tacon F."/>
            <person name="Lindquist E.A."/>
            <person name="Lipzen A."/>
            <person name="Malagnac F."/>
            <person name="Mello A."/>
            <person name="Molinier V."/>
            <person name="Miyauchi S."/>
            <person name="Poulain J."/>
            <person name="Riccioni C."/>
            <person name="Rubini A."/>
            <person name="Sitrit Y."/>
            <person name="Splivallo R."/>
            <person name="Traeger S."/>
            <person name="Wang M."/>
            <person name="Zifcakova L."/>
            <person name="Wipf D."/>
            <person name="Zambonelli A."/>
            <person name="Paolocci F."/>
            <person name="Nowrousian M."/>
            <person name="Ottonello S."/>
            <person name="Baldrian P."/>
            <person name="Spatafora J.W."/>
            <person name="Henrissat B."/>
            <person name="Nagy L.G."/>
            <person name="Aury J.M."/>
            <person name="Wincker P."/>
            <person name="Grigoriev I.V."/>
            <person name="Bonfante P."/>
            <person name="Martin F.M."/>
        </authorList>
    </citation>
    <scope>NUCLEOTIDE SEQUENCE [LARGE SCALE GENOMIC DNA]</scope>
    <source>
        <strain evidence="1 2">CCBAS932</strain>
    </source>
</reference>
<dbReference type="AlphaFoldDB" id="A0A3N4L090"/>
<dbReference type="OrthoDB" id="5352648at2759"/>
<dbReference type="EMBL" id="ML119114">
    <property type="protein sequence ID" value="RPB15148.1"/>
    <property type="molecule type" value="Genomic_DNA"/>
</dbReference>
<protein>
    <submittedName>
        <fullName evidence="1">Uncharacterized protein</fullName>
    </submittedName>
</protein>
<dbReference type="InParanoid" id="A0A3N4L090"/>
<name>A0A3N4L090_9PEZI</name>
<gene>
    <name evidence="1" type="ORF">P167DRAFT_563155</name>
</gene>
<evidence type="ECO:0000313" key="1">
    <source>
        <dbReference type="EMBL" id="RPB15148.1"/>
    </source>
</evidence>
<keyword evidence="2" id="KW-1185">Reference proteome</keyword>
<proteinExistence type="predicted"/>
<evidence type="ECO:0000313" key="2">
    <source>
        <dbReference type="Proteomes" id="UP000277580"/>
    </source>
</evidence>
<dbReference type="Proteomes" id="UP000277580">
    <property type="component" value="Unassembled WGS sequence"/>
</dbReference>